<dbReference type="STRING" id="1424294.Gferi_15530"/>
<organism evidence="2 3">
    <name type="scientific">Geosporobacter ferrireducens</name>
    <dbReference type="NCBI Taxonomy" id="1424294"/>
    <lineage>
        <taxon>Bacteria</taxon>
        <taxon>Bacillati</taxon>
        <taxon>Bacillota</taxon>
        <taxon>Clostridia</taxon>
        <taxon>Peptostreptococcales</taxon>
        <taxon>Thermotaleaceae</taxon>
        <taxon>Geosporobacter</taxon>
    </lineage>
</organism>
<evidence type="ECO:0000313" key="2">
    <source>
        <dbReference type="EMBL" id="AOT70840.1"/>
    </source>
</evidence>
<dbReference type="Pfam" id="PF25509">
    <property type="entry name" value="DUF7916"/>
    <property type="match status" value="1"/>
</dbReference>
<dbReference type="InterPro" id="IPR011060">
    <property type="entry name" value="RibuloseP-bd_barrel"/>
</dbReference>
<dbReference type="InterPro" id="IPR057238">
    <property type="entry name" value="DUF7916"/>
</dbReference>
<dbReference type="AlphaFoldDB" id="A0A1D8GIU0"/>
<name>A0A1D8GIU0_9FIRM</name>
<reference evidence="2 3" key="1">
    <citation type="submission" date="2016-09" db="EMBL/GenBank/DDBJ databases">
        <title>Genomic analysis reveals versatility of anaerobic energy metabolism of Geosporobacter ferrireducens IRF9 of phylum Firmicutes.</title>
        <authorList>
            <person name="Kim S.-J."/>
        </authorList>
    </citation>
    <scope>NUCLEOTIDE SEQUENCE [LARGE SCALE GENOMIC DNA]</scope>
    <source>
        <strain evidence="2 3">IRF9</strain>
    </source>
</reference>
<dbReference type="SUPFAM" id="SSF51366">
    <property type="entry name" value="Ribulose-phoshate binding barrel"/>
    <property type="match status" value="1"/>
</dbReference>
<accession>A0A1D8GIU0</accession>
<sequence length="303" mass="32744">MDRILDMRPKDLVNLDGRQLLESIRAAEGRTIICEILCPVMPLLMDVTNAELVGAFGADIILLNFYDTQKPAIFGVAPMPGESPIQAVKKLTGRAVGINLEPVDPEQKVMGQRSMLEPGRIATRENMRKAYEQGTQIITLTGNPKTGVSNDRIEGAIREAREELGDRVILIAGKMHSAGTAGEMGEDIISKAVIGRFLEAGADVILLPAPGTVPGITLEFVKEMGDFIHQRGALLLTTIGTSQEGAGEDTIKSIALYAKMAGADLHHIGDAGYTGIAVPENIMAYSIAIRGRRHTYRRMAMRV</sequence>
<evidence type="ECO:0000313" key="3">
    <source>
        <dbReference type="Proteomes" id="UP000095743"/>
    </source>
</evidence>
<evidence type="ECO:0000259" key="1">
    <source>
        <dbReference type="Pfam" id="PF25509"/>
    </source>
</evidence>
<dbReference type="KEGG" id="gfe:Gferi_15530"/>
<dbReference type="Proteomes" id="UP000095743">
    <property type="component" value="Chromosome"/>
</dbReference>
<protein>
    <submittedName>
        <fullName evidence="2">PEP phosphonomutase</fullName>
    </submittedName>
</protein>
<dbReference type="EMBL" id="CP017269">
    <property type="protein sequence ID" value="AOT70840.1"/>
    <property type="molecule type" value="Genomic_DNA"/>
</dbReference>
<keyword evidence="3" id="KW-1185">Reference proteome</keyword>
<feature type="domain" description="DUF7916" evidence="1">
    <location>
        <begin position="5"/>
        <end position="301"/>
    </location>
</feature>
<dbReference type="RefSeq" id="WP_069978044.1">
    <property type="nucleotide sequence ID" value="NZ_CP017269.1"/>
</dbReference>
<dbReference type="OrthoDB" id="5581965at2"/>
<proteinExistence type="predicted"/>
<gene>
    <name evidence="2" type="ORF">Gferi_15530</name>
</gene>